<feature type="transmembrane region" description="Helical" evidence="1">
    <location>
        <begin position="37"/>
        <end position="56"/>
    </location>
</feature>
<evidence type="ECO:0000313" key="2">
    <source>
        <dbReference type="EMBL" id="MXV52459.1"/>
    </source>
</evidence>
<dbReference type="RefSeq" id="WP_160845641.1">
    <property type="nucleotide sequence ID" value="NZ_WVHT01000008.1"/>
</dbReference>
<protein>
    <submittedName>
        <fullName evidence="2">Uncharacterized protein</fullName>
    </submittedName>
</protein>
<dbReference type="Proteomes" id="UP000466586">
    <property type="component" value="Unassembled WGS sequence"/>
</dbReference>
<gene>
    <name evidence="2" type="ORF">GS399_15900</name>
</gene>
<feature type="transmembrane region" description="Helical" evidence="1">
    <location>
        <begin position="77"/>
        <end position="94"/>
    </location>
</feature>
<dbReference type="EMBL" id="WVHT01000008">
    <property type="protein sequence ID" value="MXV52459.1"/>
    <property type="molecule type" value="Genomic_DNA"/>
</dbReference>
<name>A0A7K1YEK4_9SPHI</name>
<dbReference type="AlphaFoldDB" id="A0A7K1YEK4"/>
<sequence>MGVSEWFTVFSLVLAVYALYSSDERAVIRLKLGSYDPFLLLFTILTILVLIKYDALLIHFRALNAFRIASGFHSNNWALLILLILFSYFGWKLYKIPNQLPKTELINLYRKIMRRNFDRFFNLFNKYELRASDKEYFDSYKTIIFDPVFIESNTNDPYFYIEYLGIIDNASFAIFFKHLINNNNSIFYKELRSNNDSYLVNEDNVLLWKLLHEKPAMLIQIGGLKIIKDWYLVHLQNEKIKGFQSLYNQQTDQIIDDLELHFPLYLHILFIQLLYQESIAQKVDMDTVANHYGNMQSIFSNMLEKCIEGIDSYNYSSIQASEYPTNYHFLIGKIFDVTEQWIRSFNKDKSYVSNSSYVGFFPLCMRLCINELIKGLKVNVISMDFLCRMIHYHLLAIYYMHDLKEPIRKEIEDTCIAELPAEIIEPLFDYSLDEEYALSFNSFAAGDFSHPHPGDSGREDIIIERLYKVLVRNNLIRQTE</sequence>
<keyword evidence="1" id="KW-1133">Transmembrane helix</keyword>
<reference evidence="2 3" key="1">
    <citation type="submission" date="2019-11" db="EMBL/GenBank/DDBJ databases">
        <title>Pedobacter sp. HMF7647 Genome sequencing and assembly.</title>
        <authorList>
            <person name="Kang H."/>
            <person name="Kim H."/>
            <person name="Joh K."/>
        </authorList>
    </citation>
    <scope>NUCLEOTIDE SEQUENCE [LARGE SCALE GENOMIC DNA]</scope>
    <source>
        <strain evidence="2 3">HMF7647</strain>
    </source>
</reference>
<proteinExistence type="predicted"/>
<keyword evidence="1" id="KW-0812">Transmembrane</keyword>
<evidence type="ECO:0000313" key="3">
    <source>
        <dbReference type="Proteomes" id="UP000466586"/>
    </source>
</evidence>
<evidence type="ECO:0000256" key="1">
    <source>
        <dbReference type="SAM" id="Phobius"/>
    </source>
</evidence>
<comment type="caution">
    <text evidence="2">The sequence shown here is derived from an EMBL/GenBank/DDBJ whole genome shotgun (WGS) entry which is preliminary data.</text>
</comment>
<accession>A0A7K1YEK4</accession>
<organism evidence="2 3">
    <name type="scientific">Hufsiella arboris</name>
    <dbReference type="NCBI Taxonomy" id="2695275"/>
    <lineage>
        <taxon>Bacteria</taxon>
        <taxon>Pseudomonadati</taxon>
        <taxon>Bacteroidota</taxon>
        <taxon>Sphingobacteriia</taxon>
        <taxon>Sphingobacteriales</taxon>
        <taxon>Sphingobacteriaceae</taxon>
        <taxon>Hufsiella</taxon>
    </lineage>
</organism>
<keyword evidence="3" id="KW-1185">Reference proteome</keyword>
<keyword evidence="1" id="KW-0472">Membrane</keyword>